<proteinExistence type="predicted"/>
<dbReference type="PANTHER" id="PTHR43471:SF3">
    <property type="entry name" value="ABC TRANSPORTER PERMEASE PROTEIN NATB"/>
    <property type="match status" value="1"/>
</dbReference>
<comment type="subcellular location">
    <subcellularLocation>
        <location evidence="1">Membrane</location>
        <topology evidence="1">Multi-pass membrane protein</topology>
    </subcellularLocation>
</comment>
<evidence type="ECO:0000259" key="6">
    <source>
        <dbReference type="Pfam" id="PF12698"/>
    </source>
</evidence>
<feature type="transmembrane region" description="Helical" evidence="5">
    <location>
        <begin position="369"/>
        <end position="392"/>
    </location>
</feature>
<comment type="caution">
    <text evidence="7">The sequence shown here is derived from an EMBL/GenBank/DDBJ whole genome shotgun (WGS) entry which is preliminary data.</text>
</comment>
<dbReference type="PANTHER" id="PTHR43471">
    <property type="entry name" value="ABC TRANSPORTER PERMEASE"/>
    <property type="match status" value="1"/>
</dbReference>
<dbReference type="Proteomes" id="UP000307999">
    <property type="component" value="Unassembled WGS sequence"/>
</dbReference>
<feature type="transmembrane region" description="Helical" evidence="5">
    <location>
        <begin position="319"/>
        <end position="339"/>
    </location>
</feature>
<evidence type="ECO:0000256" key="5">
    <source>
        <dbReference type="SAM" id="Phobius"/>
    </source>
</evidence>
<keyword evidence="2 5" id="KW-0812">Transmembrane</keyword>
<evidence type="ECO:0000256" key="4">
    <source>
        <dbReference type="ARBA" id="ARBA00023136"/>
    </source>
</evidence>
<dbReference type="Gene3D" id="3.40.1710.10">
    <property type="entry name" value="abc type-2 transporter like domain"/>
    <property type="match status" value="1"/>
</dbReference>
<reference evidence="7 8" key="1">
    <citation type="submission" date="2019-04" db="EMBL/GenBank/DDBJ databases">
        <title>Thalassotalea guangxiensis sp. nov., isolated from sediment of the coastal wetland.</title>
        <authorList>
            <person name="Zheng S."/>
            <person name="Zhang D."/>
        </authorList>
    </citation>
    <scope>NUCLEOTIDE SEQUENCE [LARGE SCALE GENOMIC DNA]</scope>
    <source>
        <strain evidence="7 8">ZS-4</strain>
    </source>
</reference>
<evidence type="ECO:0000313" key="8">
    <source>
        <dbReference type="Proteomes" id="UP000307999"/>
    </source>
</evidence>
<gene>
    <name evidence="7" type="ORF">E8M12_06310</name>
</gene>
<evidence type="ECO:0000256" key="2">
    <source>
        <dbReference type="ARBA" id="ARBA00022692"/>
    </source>
</evidence>
<dbReference type="EMBL" id="SWDB01000011">
    <property type="protein sequence ID" value="TKB45856.1"/>
    <property type="molecule type" value="Genomic_DNA"/>
</dbReference>
<evidence type="ECO:0000256" key="3">
    <source>
        <dbReference type="ARBA" id="ARBA00022989"/>
    </source>
</evidence>
<name>A0A4U1B617_9GAMM</name>
<dbReference type="Pfam" id="PF12698">
    <property type="entry name" value="ABC2_membrane_3"/>
    <property type="match status" value="1"/>
</dbReference>
<keyword evidence="3 5" id="KW-1133">Transmembrane helix</keyword>
<dbReference type="AlphaFoldDB" id="A0A4U1B617"/>
<keyword evidence="4 5" id="KW-0472">Membrane</keyword>
<sequence>MWQVFNKELVELLRDTKTLFFIIALPMVVFPVLFGLIGFLGSSAALKEHQKMVRYVLVNPEASARFASTMFYHSDFEKVELELGSEDEYINAIKTDKADLVIVLNPNFEQQLQSGETSQWQVFYNGANVLSGIGMKVRDAVDEFVTHIQDEILAEKGFSASELLAFKAPVEVEQIDTADERESFGETLGGFIPYILIPLCLTGAMYPAIDLGAGEKERGTIETLLLTPVSRFAIVIGKFLTITVTAMMTALITIFSMVFWSFIIGSLFDVSQVSSILASVSWFDYVLMVLLLVPVSAIFSAILLAISIYASSFKEAQNYMGPLTILVIFPIIAPMLPGIKLNLTWSLIPISNVALAIKELLKGTIDYSYLLPIFVSTGLFALASIVFCVYWFSRESVLFR</sequence>
<dbReference type="RefSeq" id="WP_136735251.1">
    <property type="nucleotide sequence ID" value="NZ_SWDB01000011.1"/>
</dbReference>
<dbReference type="OrthoDB" id="5486437at2"/>
<feature type="transmembrane region" description="Helical" evidence="5">
    <location>
        <begin position="285"/>
        <end position="307"/>
    </location>
</feature>
<organism evidence="7 8">
    <name type="scientific">Thalassotalea mangrovi</name>
    <dbReference type="NCBI Taxonomy" id="2572245"/>
    <lineage>
        <taxon>Bacteria</taxon>
        <taxon>Pseudomonadati</taxon>
        <taxon>Pseudomonadota</taxon>
        <taxon>Gammaproteobacteria</taxon>
        <taxon>Alteromonadales</taxon>
        <taxon>Colwelliaceae</taxon>
        <taxon>Thalassotalea</taxon>
    </lineage>
</organism>
<dbReference type="GO" id="GO:0016020">
    <property type="term" value="C:membrane"/>
    <property type="evidence" value="ECO:0007669"/>
    <property type="project" value="UniProtKB-SubCell"/>
</dbReference>
<dbReference type="GO" id="GO:0140359">
    <property type="term" value="F:ABC-type transporter activity"/>
    <property type="evidence" value="ECO:0007669"/>
    <property type="project" value="InterPro"/>
</dbReference>
<keyword evidence="8" id="KW-1185">Reference proteome</keyword>
<dbReference type="InterPro" id="IPR013525">
    <property type="entry name" value="ABC2_TM"/>
</dbReference>
<evidence type="ECO:0000256" key="1">
    <source>
        <dbReference type="ARBA" id="ARBA00004141"/>
    </source>
</evidence>
<protein>
    <submittedName>
        <fullName evidence="7">ABC transporter permease</fullName>
    </submittedName>
</protein>
<feature type="domain" description="ABC-2 type transporter transmembrane" evidence="6">
    <location>
        <begin position="18"/>
        <end position="387"/>
    </location>
</feature>
<feature type="transmembrane region" description="Helical" evidence="5">
    <location>
        <begin position="20"/>
        <end position="46"/>
    </location>
</feature>
<feature type="transmembrane region" description="Helical" evidence="5">
    <location>
        <begin position="239"/>
        <end position="265"/>
    </location>
</feature>
<accession>A0A4U1B617</accession>
<evidence type="ECO:0000313" key="7">
    <source>
        <dbReference type="EMBL" id="TKB45856.1"/>
    </source>
</evidence>